<proteinExistence type="predicted"/>
<evidence type="ECO:0000313" key="1">
    <source>
        <dbReference type="EMBL" id="MBW7452459.1"/>
    </source>
</evidence>
<dbReference type="EMBL" id="JAHZIK010000001">
    <property type="protein sequence ID" value="MBW7452459.1"/>
    <property type="molecule type" value="Genomic_DNA"/>
</dbReference>
<protein>
    <submittedName>
        <fullName evidence="1">Uncharacterized protein</fullName>
    </submittedName>
</protein>
<name>A0ABS7BUY0_9BACL</name>
<gene>
    <name evidence="1" type="ORF">K0U00_00195</name>
</gene>
<accession>A0ABS7BUY0</accession>
<organism evidence="1 2">
    <name type="scientific">Paenibacillus sepulcri</name>
    <dbReference type="NCBI Taxonomy" id="359917"/>
    <lineage>
        <taxon>Bacteria</taxon>
        <taxon>Bacillati</taxon>
        <taxon>Bacillota</taxon>
        <taxon>Bacilli</taxon>
        <taxon>Bacillales</taxon>
        <taxon>Paenibacillaceae</taxon>
        <taxon>Paenibacillus</taxon>
    </lineage>
</organism>
<dbReference type="Proteomes" id="UP001519887">
    <property type="component" value="Unassembled WGS sequence"/>
</dbReference>
<sequence length="127" mass="14964">MGALVSAWDQWDMFPEATEQEVKQTKKVLVGYRRMKMTLESLAPQYDFLNGKQLAIFKDFEIKVRLIEQAVNIIQDEEIKRIVTFRFIRGKRYKDTVIFFGIMSNRTVDRKIIEGIVSVANTLKLWE</sequence>
<reference evidence="1 2" key="1">
    <citation type="submission" date="2021-07" db="EMBL/GenBank/DDBJ databases">
        <title>Paenibacillus radiodurans sp. nov., isolated from the southeastern edge of Tengger Desert.</title>
        <authorList>
            <person name="Zhang G."/>
        </authorList>
    </citation>
    <scope>NUCLEOTIDE SEQUENCE [LARGE SCALE GENOMIC DNA]</scope>
    <source>
        <strain evidence="1 2">CCM 7311</strain>
    </source>
</reference>
<keyword evidence="2" id="KW-1185">Reference proteome</keyword>
<comment type="caution">
    <text evidence="1">The sequence shown here is derived from an EMBL/GenBank/DDBJ whole genome shotgun (WGS) entry which is preliminary data.</text>
</comment>
<evidence type="ECO:0000313" key="2">
    <source>
        <dbReference type="Proteomes" id="UP001519887"/>
    </source>
</evidence>
<dbReference type="RefSeq" id="WP_210045149.1">
    <property type="nucleotide sequence ID" value="NZ_JBHLVU010000013.1"/>
</dbReference>